<name>A0ABW7H952_9BURK</name>
<keyword evidence="2" id="KW-1185">Reference proteome</keyword>
<protein>
    <submittedName>
        <fullName evidence="1">Uncharacterized protein</fullName>
    </submittedName>
</protein>
<evidence type="ECO:0000313" key="1">
    <source>
        <dbReference type="EMBL" id="MFG6486309.1"/>
    </source>
</evidence>
<proteinExistence type="predicted"/>
<sequence length="63" mass="6698">MPITRFGATTKSGPLACGMAGAGFDEIEVVPEGGRRTYIGLGGRRQSGALGSLQIIYDRKRQK</sequence>
<organism evidence="1 2">
    <name type="scientific">Pelomonas candidula</name>
    <dbReference type="NCBI Taxonomy" id="3299025"/>
    <lineage>
        <taxon>Bacteria</taxon>
        <taxon>Pseudomonadati</taxon>
        <taxon>Pseudomonadota</taxon>
        <taxon>Betaproteobacteria</taxon>
        <taxon>Burkholderiales</taxon>
        <taxon>Sphaerotilaceae</taxon>
        <taxon>Roseateles</taxon>
    </lineage>
</organism>
<comment type="caution">
    <text evidence="1">The sequence shown here is derived from an EMBL/GenBank/DDBJ whole genome shotgun (WGS) entry which is preliminary data.</text>
</comment>
<evidence type="ECO:0000313" key="2">
    <source>
        <dbReference type="Proteomes" id="UP001606134"/>
    </source>
</evidence>
<reference evidence="1 2" key="1">
    <citation type="submission" date="2024-08" db="EMBL/GenBank/DDBJ databases">
        <authorList>
            <person name="Lu H."/>
        </authorList>
    </citation>
    <scope>NUCLEOTIDE SEQUENCE [LARGE SCALE GENOMIC DNA]</scope>
    <source>
        <strain evidence="1 2">BYS78W</strain>
    </source>
</reference>
<dbReference type="Proteomes" id="UP001606134">
    <property type="component" value="Unassembled WGS sequence"/>
</dbReference>
<gene>
    <name evidence="1" type="ORF">ACG04R_06485</name>
</gene>
<dbReference type="EMBL" id="JBIGIC010000003">
    <property type="protein sequence ID" value="MFG6486309.1"/>
    <property type="molecule type" value="Genomic_DNA"/>
</dbReference>
<accession>A0ABW7H952</accession>